<keyword evidence="5 7" id="KW-1133">Transmembrane helix</keyword>
<comment type="subcellular location">
    <subcellularLocation>
        <location evidence="1">Cell membrane</location>
        <topology evidence="1">Multi-pass membrane protein</topology>
    </subcellularLocation>
</comment>
<gene>
    <name evidence="8" type="ORF">jhhlp_006984</name>
</gene>
<evidence type="ECO:0000313" key="8">
    <source>
        <dbReference type="EMBL" id="PKS06238.1"/>
    </source>
</evidence>
<dbReference type="GO" id="GO:0005886">
    <property type="term" value="C:plasma membrane"/>
    <property type="evidence" value="ECO:0007669"/>
    <property type="project" value="UniProtKB-SubCell"/>
</dbReference>
<evidence type="ECO:0000256" key="1">
    <source>
        <dbReference type="ARBA" id="ARBA00004651"/>
    </source>
</evidence>
<comment type="caution">
    <text evidence="8">The sequence shown here is derived from an EMBL/GenBank/DDBJ whole genome shotgun (WGS) entry which is preliminary data.</text>
</comment>
<keyword evidence="9" id="KW-1185">Reference proteome</keyword>
<accession>A0A2N3N1C7</accession>
<name>A0A2N3N1C7_9PEZI</name>
<evidence type="ECO:0000256" key="3">
    <source>
        <dbReference type="ARBA" id="ARBA00022475"/>
    </source>
</evidence>
<feature type="transmembrane region" description="Helical" evidence="7">
    <location>
        <begin position="47"/>
        <end position="66"/>
    </location>
</feature>
<dbReference type="PANTHER" id="PTHR23502">
    <property type="entry name" value="MAJOR FACILITATOR SUPERFAMILY"/>
    <property type="match status" value="1"/>
</dbReference>
<dbReference type="VEuPathDB" id="FungiDB:jhhlp_006984"/>
<dbReference type="OrthoDB" id="5296287at2759"/>
<dbReference type="Gene3D" id="1.20.1250.20">
    <property type="entry name" value="MFS general substrate transporter like domains"/>
    <property type="match status" value="1"/>
</dbReference>
<proteinExistence type="inferred from homology"/>
<organism evidence="8 9">
    <name type="scientific">Lomentospora prolificans</name>
    <dbReference type="NCBI Taxonomy" id="41688"/>
    <lineage>
        <taxon>Eukaryota</taxon>
        <taxon>Fungi</taxon>
        <taxon>Dikarya</taxon>
        <taxon>Ascomycota</taxon>
        <taxon>Pezizomycotina</taxon>
        <taxon>Sordariomycetes</taxon>
        <taxon>Hypocreomycetidae</taxon>
        <taxon>Microascales</taxon>
        <taxon>Microascaceae</taxon>
        <taxon>Lomentospora</taxon>
    </lineage>
</organism>
<protein>
    <submittedName>
        <fullName evidence="8">Uncharacterized protein</fullName>
    </submittedName>
</protein>
<dbReference type="EMBL" id="NLAX01001034">
    <property type="protein sequence ID" value="PKS06238.1"/>
    <property type="molecule type" value="Genomic_DNA"/>
</dbReference>
<dbReference type="SUPFAM" id="SSF103473">
    <property type="entry name" value="MFS general substrate transporter"/>
    <property type="match status" value="1"/>
</dbReference>
<sequence>MSGLVYLGLGVALVAAMGAFGALGERAEKWAQLKAGGQKEASPERRWILMVYFSPMVRVGLFVYSWTVLHKVHWIVPIISTTFIGFGAFFVIEQLYLVDRFGSEGAASALGANNLLRFISSTFLPHAGPSM</sequence>
<dbReference type="GO" id="GO:0022857">
    <property type="term" value="F:transmembrane transporter activity"/>
    <property type="evidence" value="ECO:0007669"/>
    <property type="project" value="TreeGrafter"/>
</dbReference>
<evidence type="ECO:0000313" key="9">
    <source>
        <dbReference type="Proteomes" id="UP000233524"/>
    </source>
</evidence>
<evidence type="ECO:0000256" key="5">
    <source>
        <dbReference type="ARBA" id="ARBA00022989"/>
    </source>
</evidence>
<dbReference type="Proteomes" id="UP000233524">
    <property type="component" value="Unassembled WGS sequence"/>
</dbReference>
<feature type="transmembrane region" description="Helical" evidence="7">
    <location>
        <begin position="6"/>
        <end position="24"/>
    </location>
</feature>
<feature type="transmembrane region" description="Helical" evidence="7">
    <location>
        <begin position="72"/>
        <end position="92"/>
    </location>
</feature>
<reference evidence="8 9" key="1">
    <citation type="journal article" date="2017" name="G3 (Bethesda)">
        <title>First Draft Genome Sequence of the Pathogenic Fungus Lomentospora prolificans (Formerly Scedosporium prolificans).</title>
        <authorList>
            <person name="Luo R."/>
            <person name="Zimin A."/>
            <person name="Workman R."/>
            <person name="Fan Y."/>
            <person name="Pertea G."/>
            <person name="Grossman N."/>
            <person name="Wear M.P."/>
            <person name="Jia B."/>
            <person name="Miller H."/>
            <person name="Casadevall A."/>
            <person name="Timp W."/>
            <person name="Zhang S.X."/>
            <person name="Salzberg S.L."/>
        </authorList>
    </citation>
    <scope>NUCLEOTIDE SEQUENCE [LARGE SCALE GENOMIC DNA]</scope>
    <source>
        <strain evidence="8 9">JHH-5317</strain>
    </source>
</reference>
<dbReference type="InParanoid" id="A0A2N3N1C7"/>
<dbReference type="PANTHER" id="PTHR23502:SF135">
    <property type="entry name" value="MAJOR FACILITATOR SUPERFAMILY (MFS) PROFILE DOMAIN-CONTAINING PROTEIN-RELATED"/>
    <property type="match status" value="1"/>
</dbReference>
<keyword evidence="6 7" id="KW-0472">Membrane</keyword>
<keyword evidence="4 7" id="KW-0812">Transmembrane</keyword>
<dbReference type="STRING" id="41688.A0A2N3N1C7"/>
<keyword evidence="3" id="KW-1003">Cell membrane</keyword>
<evidence type="ECO:0000256" key="4">
    <source>
        <dbReference type="ARBA" id="ARBA00022692"/>
    </source>
</evidence>
<comment type="similarity">
    <text evidence="2">Belongs to the major facilitator superfamily.</text>
</comment>
<evidence type="ECO:0000256" key="7">
    <source>
        <dbReference type="SAM" id="Phobius"/>
    </source>
</evidence>
<dbReference type="InterPro" id="IPR036259">
    <property type="entry name" value="MFS_trans_sf"/>
</dbReference>
<evidence type="ECO:0000256" key="6">
    <source>
        <dbReference type="ARBA" id="ARBA00023136"/>
    </source>
</evidence>
<evidence type="ECO:0000256" key="2">
    <source>
        <dbReference type="ARBA" id="ARBA00008335"/>
    </source>
</evidence>
<dbReference type="AlphaFoldDB" id="A0A2N3N1C7"/>